<evidence type="ECO:0000313" key="9">
    <source>
        <dbReference type="Proteomes" id="UP000482800"/>
    </source>
</evidence>
<keyword evidence="8" id="KW-0240">DNA-directed RNA polymerase</keyword>
<accession>A0A6V8KU60</accession>
<feature type="domain" description="RNA polymerase sigma-70 region 2" evidence="6">
    <location>
        <begin position="29"/>
        <end position="93"/>
    </location>
</feature>
<name>A0A6V8KU60_9ACTN</name>
<comment type="caution">
    <text evidence="8">The sequence shown here is derived from an EMBL/GenBank/DDBJ whole genome shotgun (WGS) entry which is preliminary data.</text>
</comment>
<dbReference type="InterPro" id="IPR032710">
    <property type="entry name" value="NTF2-like_dom_sf"/>
</dbReference>
<dbReference type="PANTHER" id="PTHR43133:SF65">
    <property type="entry name" value="ECF RNA POLYMERASE SIGMA FACTOR SIGG"/>
    <property type="match status" value="1"/>
</dbReference>
<organism evidence="8 9">
    <name type="scientific">Phytohabitans houttuyneae</name>
    <dbReference type="NCBI Taxonomy" id="1076126"/>
    <lineage>
        <taxon>Bacteria</taxon>
        <taxon>Bacillati</taxon>
        <taxon>Actinomycetota</taxon>
        <taxon>Actinomycetes</taxon>
        <taxon>Micromonosporales</taxon>
        <taxon>Micromonosporaceae</taxon>
    </lineage>
</organism>
<evidence type="ECO:0000313" key="8">
    <source>
        <dbReference type="EMBL" id="GFJ84125.1"/>
    </source>
</evidence>
<dbReference type="GO" id="GO:0000428">
    <property type="term" value="C:DNA-directed RNA polymerase complex"/>
    <property type="evidence" value="ECO:0007669"/>
    <property type="project" value="UniProtKB-KW"/>
</dbReference>
<dbReference type="NCBIfam" id="TIGR02937">
    <property type="entry name" value="sigma70-ECF"/>
    <property type="match status" value="1"/>
</dbReference>
<dbReference type="PANTHER" id="PTHR43133">
    <property type="entry name" value="RNA POLYMERASE ECF-TYPE SIGMA FACTO"/>
    <property type="match status" value="1"/>
</dbReference>
<dbReference type="InterPro" id="IPR013249">
    <property type="entry name" value="RNA_pol_sigma70_r4_t2"/>
</dbReference>
<dbReference type="InterPro" id="IPR039425">
    <property type="entry name" value="RNA_pol_sigma-70-like"/>
</dbReference>
<dbReference type="Proteomes" id="UP000482800">
    <property type="component" value="Unassembled WGS sequence"/>
</dbReference>
<evidence type="ECO:0000259" key="7">
    <source>
        <dbReference type="Pfam" id="PF08281"/>
    </source>
</evidence>
<dbReference type="SUPFAM" id="SSF54427">
    <property type="entry name" value="NTF2-like"/>
    <property type="match status" value="1"/>
</dbReference>
<dbReference type="Gene3D" id="1.10.1740.10">
    <property type="match status" value="1"/>
</dbReference>
<dbReference type="GO" id="GO:0006352">
    <property type="term" value="P:DNA-templated transcription initiation"/>
    <property type="evidence" value="ECO:0007669"/>
    <property type="project" value="InterPro"/>
</dbReference>
<dbReference type="Pfam" id="PF08281">
    <property type="entry name" value="Sigma70_r4_2"/>
    <property type="match status" value="1"/>
</dbReference>
<dbReference type="Pfam" id="PF04542">
    <property type="entry name" value="Sigma70_r2"/>
    <property type="match status" value="1"/>
</dbReference>
<evidence type="ECO:0000256" key="4">
    <source>
        <dbReference type="ARBA" id="ARBA00023082"/>
    </source>
</evidence>
<dbReference type="InterPro" id="IPR013324">
    <property type="entry name" value="RNA_pol_sigma_r3/r4-like"/>
</dbReference>
<evidence type="ECO:0000256" key="3">
    <source>
        <dbReference type="ARBA" id="ARBA00023015"/>
    </source>
</evidence>
<reference evidence="8 9" key="2">
    <citation type="submission" date="2020-03" db="EMBL/GenBank/DDBJ databases">
        <authorList>
            <person name="Ichikawa N."/>
            <person name="Kimura A."/>
            <person name="Kitahashi Y."/>
            <person name="Uohara A."/>
        </authorList>
    </citation>
    <scope>NUCLEOTIDE SEQUENCE [LARGE SCALE GENOMIC DNA]</scope>
    <source>
        <strain evidence="8 9">NBRC 108639</strain>
    </source>
</reference>
<dbReference type="InterPro" id="IPR007627">
    <property type="entry name" value="RNA_pol_sigma70_r2"/>
</dbReference>
<dbReference type="InterPro" id="IPR014305">
    <property type="entry name" value="RNA_pol_sigma-G_actinobac"/>
</dbReference>
<feature type="domain" description="RNA polymerase sigma factor 70 region 4 type 2" evidence="7">
    <location>
        <begin position="146"/>
        <end position="198"/>
    </location>
</feature>
<dbReference type="SUPFAM" id="SSF88946">
    <property type="entry name" value="Sigma2 domain of RNA polymerase sigma factors"/>
    <property type="match status" value="1"/>
</dbReference>
<dbReference type="SUPFAM" id="SSF88659">
    <property type="entry name" value="Sigma3 and sigma4 domains of RNA polymerase sigma factors"/>
    <property type="match status" value="1"/>
</dbReference>
<dbReference type="InterPro" id="IPR036388">
    <property type="entry name" value="WH-like_DNA-bd_sf"/>
</dbReference>
<dbReference type="EMBL" id="BLPF01000003">
    <property type="protein sequence ID" value="GFJ84125.1"/>
    <property type="molecule type" value="Genomic_DNA"/>
</dbReference>
<dbReference type="RefSeq" id="WP_173067476.1">
    <property type="nucleotide sequence ID" value="NZ_BAABGO010000013.1"/>
</dbReference>
<dbReference type="NCBIfam" id="TIGR02960">
    <property type="entry name" value="SigX5"/>
    <property type="match status" value="1"/>
</dbReference>
<keyword evidence="3" id="KW-0805">Transcription regulation</keyword>
<comment type="similarity">
    <text evidence="1">Belongs to the sigma-70 factor family. ECF subfamily.</text>
</comment>
<keyword evidence="4" id="KW-0731">Sigma factor</keyword>
<dbReference type="Gene3D" id="3.10.450.50">
    <property type="match status" value="1"/>
</dbReference>
<dbReference type="Gene3D" id="1.10.10.10">
    <property type="entry name" value="Winged helix-like DNA-binding domain superfamily/Winged helix DNA-binding domain"/>
    <property type="match status" value="1"/>
</dbReference>
<proteinExistence type="inferred from homology"/>
<gene>
    <name evidence="8" type="ORF">Phou_083050</name>
</gene>
<dbReference type="InterPro" id="IPR013325">
    <property type="entry name" value="RNA_pol_sigma_r2"/>
</dbReference>
<reference evidence="8 9" key="1">
    <citation type="submission" date="2020-03" db="EMBL/GenBank/DDBJ databases">
        <title>Whole genome shotgun sequence of Phytohabitans houttuyneae NBRC 108639.</title>
        <authorList>
            <person name="Komaki H."/>
            <person name="Tamura T."/>
        </authorList>
    </citation>
    <scope>NUCLEOTIDE SEQUENCE [LARGE SCALE GENOMIC DNA]</scope>
    <source>
        <strain evidence="8 9">NBRC 108639</strain>
    </source>
</reference>
<sequence>MAILKTAPDAVTAQEDAVTARDVVAADLEDFRRPLLAYCYRMLGSHHEAEDAVQETMIRAWRGLARLDGRAGLRAWLYKIATNVCLDALGDRRGRALPMDLTAAGDARDALGPALADSTWVRPIPTQLVGGDDPLERAVSNEWIRLAFVAALQVLLPRQRAVLILRDVLCWRAAEVASLLDTSVDAVNSTLRRARAALAQARGGDTAPLGGEAVDPALLARYVDAFVRFDVDGIVAMLRQDAVVSMPPYAFWLRGRDVFGDFLRRGEVRCRYTHGVVTGANGVSAVAMYDPTGAPGALHVLEWHEGWIAALYVFLDPALVPPFTP</sequence>
<comment type="subunit">
    <text evidence="2">Interacts transiently with the RNA polymerase catalytic core formed by RpoA, RpoB, RpoC and RpoZ (2 alpha, 1 beta, 1 beta' and 1 omega subunit) to form the RNA polymerase holoenzyme that can initiate transcription.</text>
</comment>
<protein>
    <submittedName>
        <fullName evidence="8">DNA-directed RNA polymerase sigma-70 factor</fullName>
    </submittedName>
</protein>
<keyword evidence="5" id="KW-0804">Transcription</keyword>
<dbReference type="GO" id="GO:0016987">
    <property type="term" value="F:sigma factor activity"/>
    <property type="evidence" value="ECO:0007669"/>
    <property type="project" value="UniProtKB-KW"/>
</dbReference>
<keyword evidence="9" id="KW-1185">Reference proteome</keyword>
<evidence type="ECO:0000259" key="6">
    <source>
        <dbReference type="Pfam" id="PF04542"/>
    </source>
</evidence>
<evidence type="ECO:0000256" key="5">
    <source>
        <dbReference type="ARBA" id="ARBA00023163"/>
    </source>
</evidence>
<dbReference type="NCBIfam" id="NF006089">
    <property type="entry name" value="PRK08241.1"/>
    <property type="match status" value="1"/>
</dbReference>
<dbReference type="GO" id="GO:0003677">
    <property type="term" value="F:DNA binding"/>
    <property type="evidence" value="ECO:0007669"/>
    <property type="project" value="InterPro"/>
</dbReference>
<evidence type="ECO:0000256" key="1">
    <source>
        <dbReference type="ARBA" id="ARBA00010641"/>
    </source>
</evidence>
<evidence type="ECO:0000256" key="2">
    <source>
        <dbReference type="ARBA" id="ARBA00011344"/>
    </source>
</evidence>
<dbReference type="AlphaFoldDB" id="A0A6V8KU60"/>
<dbReference type="InterPro" id="IPR014284">
    <property type="entry name" value="RNA_pol_sigma-70_dom"/>
</dbReference>